<accession>Q1AL84</accession>
<keyword evidence="1" id="KW-0808">Transferase</keyword>
<evidence type="ECO:0000313" key="1">
    <source>
        <dbReference type="EMBL" id="AAZ20760.1"/>
    </source>
</evidence>
<sequence>MTNTKVKVIDLLRKNEEHYVFNSLSIKAIHEKYDTEIWVSEDSTYLDELDVGVKVNHVQVKRSKTYNWIISSFNLSKLILQNIGENTKIIVLSATPIQYTLISLISMMIPNNIYLFMHGELAYLKWSSCIGQKIGRLFIKIAMKMGRVKFICIGHSIQESLAKIFPKRSFQYVQHPIVSNLCSKGLTVPLTFGSFGIHSQDKGSNKVYDLACCIENMHFTNCKIITVGISDGSFKYDLHNKVSHYCKGNLKKQLIAKELFYEFLLKIDVALIFSNVDEENDSKYDLISSGVLADCIAFGMPVIALKNKQLVSYFKKYGEFGFLCDTVNDMAVAVRELSNNPKLILSFKDVLKKIRKDFEFEMFKSRMNEIINEK</sequence>
<proteinExistence type="predicted"/>
<dbReference type="RefSeq" id="WP_000185623.1">
    <property type="nucleotide sequence ID" value="NZ_AP027899.1"/>
</dbReference>
<name>Q1AL84_ECOLX</name>
<organism evidence="1">
    <name type="scientific">Escherichia coli</name>
    <dbReference type="NCBI Taxonomy" id="562"/>
    <lineage>
        <taxon>Bacteria</taxon>
        <taxon>Pseudomonadati</taxon>
        <taxon>Pseudomonadota</taxon>
        <taxon>Gammaproteobacteria</taxon>
        <taxon>Enterobacterales</taxon>
        <taxon>Enterobacteriaceae</taxon>
        <taxon>Escherichia</taxon>
    </lineage>
</organism>
<dbReference type="SUPFAM" id="SSF53756">
    <property type="entry name" value="UDP-Glycosyltransferase/glycogen phosphorylase"/>
    <property type="match status" value="1"/>
</dbReference>
<protein>
    <submittedName>
        <fullName evidence="1">Glycosyltransferase</fullName>
    </submittedName>
</protein>
<reference evidence="1" key="1">
    <citation type="journal article" date="2007" name="J. Microbiol.">
        <title>Genetic characterization of the Escherichia coli O66 antigen and functional identification of its wzy gene.</title>
        <authorList>
            <person name="Cheng J."/>
            <person name="Liu B."/>
            <person name="Bastin D.A."/>
            <person name="Han W."/>
            <person name="Wang L."/>
            <person name="Feng L."/>
        </authorList>
    </citation>
    <scope>NUCLEOTIDE SEQUENCE</scope>
</reference>
<dbReference type="GO" id="GO:0016740">
    <property type="term" value="F:transferase activity"/>
    <property type="evidence" value="ECO:0007669"/>
    <property type="project" value="UniProtKB-KW"/>
</dbReference>
<dbReference type="AlphaFoldDB" id="Q1AL84"/>
<dbReference type="EMBL" id="DQ069297">
    <property type="protein sequence ID" value="AAZ20760.1"/>
    <property type="molecule type" value="Genomic_DNA"/>
</dbReference>
<gene>
    <name evidence="1" type="primary">wfaA</name>
</gene>